<dbReference type="GO" id="GO:0005524">
    <property type="term" value="F:ATP binding"/>
    <property type="evidence" value="ECO:0007669"/>
    <property type="project" value="UniProtKB-UniRule"/>
</dbReference>
<proteinExistence type="predicted"/>
<evidence type="ECO:0000256" key="3">
    <source>
        <dbReference type="ARBA" id="ARBA00022741"/>
    </source>
</evidence>
<evidence type="ECO:0000256" key="1">
    <source>
        <dbReference type="ARBA" id="ARBA00022527"/>
    </source>
</evidence>
<sequence>MGVVLLGLSLMLYFWKREKNDSKGRTGGSTSKDFELPLFDLSTISKATNNFSINKKIGQGGYGLVFKGTLKDGQDIAVKRISDFGLARSFGGNETEAKTGRVVGTHGYMSPEYVVDGLFSLKSDVFSFGVLVLEIVSGRKNWGFSHSDHHLNLLGHAWILYKEGRSQELVDPCPDDSQYLNEVLRSIHVGLLCVQKYPADRPSMSTVIFMLGNEGVLPEAKQPGFFTERDVFPAESSISTNAARSSCEMTITLPECR</sequence>
<feature type="chain" id="PRO_5041896726" description="Protein kinase domain-containing protein" evidence="7">
    <location>
        <begin position="18"/>
        <end position="257"/>
    </location>
</feature>
<dbReference type="InterPro" id="IPR017441">
    <property type="entry name" value="Protein_kinase_ATP_BS"/>
</dbReference>
<dbReference type="EMBL" id="OU503037">
    <property type="protein sequence ID" value="CAI9756908.1"/>
    <property type="molecule type" value="Genomic_DNA"/>
</dbReference>
<protein>
    <recommendedName>
        <fullName evidence="8">Protein kinase domain-containing protein</fullName>
    </recommendedName>
</protein>
<dbReference type="InterPro" id="IPR011009">
    <property type="entry name" value="Kinase-like_dom_sf"/>
</dbReference>
<evidence type="ECO:0000256" key="6">
    <source>
        <dbReference type="PROSITE-ProRule" id="PRU10141"/>
    </source>
</evidence>
<dbReference type="PANTHER" id="PTHR27002:SF851">
    <property type="entry name" value="G-TYPE LECTIN S-RECEPTOR-LIKE SERINE_THREONINE-PROTEIN KINASE SD1-1"/>
    <property type="match status" value="1"/>
</dbReference>
<accession>A0AAD1YTD4</accession>
<dbReference type="PANTHER" id="PTHR27002">
    <property type="entry name" value="RECEPTOR-LIKE SERINE/THREONINE-PROTEIN KINASE SD1-8"/>
    <property type="match status" value="1"/>
</dbReference>
<keyword evidence="2" id="KW-0808">Transferase</keyword>
<dbReference type="AlphaFoldDB" id="A0AAD1YTD4"/>
<keyword evidence="3 6" id="KW-0547">Nucleotide-binding</keyword>
<evidence type="ECO:0000256" key="7">
    <source>
        <dbReference type="SAM" id="SignalP"/>
    </source>
</evidence>
<feature type="signal peptide" evidence="7">
    <location>
        <begin position="1"/>
        <end position="17"/>
    </location>
</feature>
<dbReference type="InterPro" id="IPR001245">
    <property type="entry name" value="Ser-Thr/Tyr_kinase_cat_dom"/>
</dbReference>
<evidence type="ECO:0000259" key="8">
    <source>
        <dbReference type="PROSITE" id="PS50011"/>
    </source>
</evidence>
<evidence type="ECO:0000256" key="5">
    <source>
        <dbReference type="ARBA" id="ARBA00022840"/>
    </source>
</evidence>
<name>A0AAD1YTD4_9LAMI</name>
<dbReference type="SUPFAM" id="SSF56112">
    <property type="entry name" value="Protein kinase-like (PK-like)"/>
    <property type="match status" value="1"/>
</dbReference>
<gene>
    <name evidence="9" type="ORF">FPE_LOCUS4338</name>
</gene>
<reference evidence="9" key="1">
    <citation type="submission" date="2023-05" db="EMBL/GenBank/DDBJ databases">
        <authorList>
            <person name="Huff M."/>
        </authorList>
    </citation>
    <scope>NUCLEOTIDE SEQUENCE</scope>
</reference>
<evidence type="ECO:0000256" key="4">
    <source>
        <dbReference type="ARBA" id="ARBA00022777"/>
    </source>
</evidence>
<evidence type="ECO:0000313" key="9">
    <source>
        <dbReference type="EMBL" id="CAI9756908.1"/>
    </source>
</evidence>
<dbReference type="Pfam" id="PF07714">
    <property type="entry name" value="PK_Tyr_Ser-Thr"/>
    <property type="match status" value="1"/>
</dbReference>
<keyword evidence="5 6" id="KW-0067">ATP-binding</keyword>
<dbReference type="PROSITE" id="PS00107">
    <property type="entry name" value="PROTEIN_KINASE_ATP"/>
    <property type="match status" value="1"/>
</dbReference>
<evidence type="ECO:0000313" key="10">
    <source>
        <dbReference type="Proteomes" id="UP000834106"/>
    </source>
</evidence>
<dbReference type="GO" id="GO:0005886">
    <property type="term" value="C:plasma membrane"/>
    <property type="evidence" value="ECO:0007669"/>
    <property type="project" value="TreeGrafter"/>
</dbReference>
<dbReference type="PROSITE" id="PS50011">
    <property type="entry name" value="PROTEIN_KINASE_DOM"/>
    <property type="match status" value="1"/>
</dbReference>
<dbReference type="FunFam" id="1.10.510.10:FF:001722">
    <property type="entry name" value="G-type lectin S-receptor-like serine/threonine-protein kinase B120"/>
    <property type="match status" value="1"/>
</dbReference>
<feature type="domain" description="Protein kinase" evidence="8">
    <location>
        <begin position="1"/>
        <end position="225"/>
    </location>
</feature>
<dbReference type="Gene3D" id="1.10.510.10">
    <property type="entry name" value="Transferase(Phosphotransferase) domain 1"/>
    <property type="match status" value="2"/>
</dbReference>
<dbReference type="InterPro" id="IPR000719">
    <property type="entry name" value="Prot_kinase_dom"/>
</dbReference>
<keyword evidence="4" id="KW-0418">Kinase</keyword>
<dbReference type="GO" id="GO:0004674">
    <property type="term" value="F:protein serine/threonine kinase activity"/>
    <property type="evidence" value="ECO:0007669"/>
    <property type="project" value="UniProtKB-KW"/>
</dbReference>
<evidence type="ECO:0000256" key="2">
    <source>
        <dbReference type="ARBA" id="ARBA00022679"/>
    </source>
</evidence>
<keyword evidence="7" id="KW-0732">Signal</keyword>
<keyword evidence="10" id="KW-1185">Reference proteome</keyword>
<organism evidence="9 10">
    <name type="scientific">Fraxinus pennsylvanica</name>
    <dbReference type="NCBI Taxonomy" id="56036"/>
    <lineage>
        <taxon>Eukaryota</taxon>
        <taxon>Viridiplantae</taxon>
        <taxon>Streptophyta</taxon>
        <taxon>Embryophyta</taxon>
        <taxon>Tracheophyta</taxon>
        <taxon>Spermatophyta</taxon>
        <taxon>Magnoliopsida</taxon>
        <taxon>eudicotyledons</taxon>
        <taxon>Gunneridae</taxon>
        <taxon>Pentapetalae</taxon>
        <taxon>asterids</taxon>
        <taxon>lamiids</taxon>
        <taxon>Lamiales</taxon>
        <taxon>Oleaceae</taxon>
        <taxon>Oleeae</taxon>
        <taxon>Fraxinus</taxon>
    </lineage>
</organism>
<feature type="binding site" evidence="6">
    <location>
        <position position="79"/>
    </location>
    <ligand>
        <name>ATP</name>
        <dbReference type="ChEBI" id="CHEBI:30616"/>
    </ligand>
</feature>
<keyword evidence="1" id="KW-0723">Serine/threonine-protein kinase</keyword>
<dbReference type="Proteomes" id="UP000834106">
    <property type="component" value="Chromosome 2"/>
</dbReference>